<keyword evidence="2" id="KW-0808">Transferase</keyword>
<dbReference type="InterPro" id="IPR027417">
    <property type="entry name" value="P-loop_NTPase"/>
</dbReference>
<dbReference type="PANTHER" id="PTHR46638:SF1">
    <property type="entry name" value="CORRINOID ADENOSYLTRANSFERASE"/>
    <property type="match status" value="1"/>
</dbReference>
<dbReference type="CDD" id="cd00561">
    <property type="entry name" value="CobA_ACA"/>
    <property type="match status" value="1"/>
</dbReference>
<organism evidence="2 3">
    <name type="scientific">Eiseniibacteriota bacterium</name>
    <dbReference type="NCBI Taxonomy" id="2212470"/>
    <lineage>
        <taxon>Bacteria</taxon>
        <taxon>Candidatus Eiseniibacteriota</taxon>
    </lineage>
</organism>
<dbReference type="Pfam" id="PF02572">
    <property type="entry name" value="CobA_CobO_BtuR"/>
    <property type="match status" value="1"/>
</dbReference>
<dbReference type="GO" id="GO:0008817">
    <property type="term" value="F:corrinoid adenosyltransferase activity"/>
    <property type="evidence" value="ECO:0007669"/>
    <property type="project" value="InterPro"/>
</dbReference>
<evidence type="ECO:0000313" key="2">
    <source>
        <dbReference type="EMBL" id="TMQ47801.1"/>
    </source>
</evidence>
<dbReference type="GO" id="GO:0009236">
    <property type="term" value="P:cobalamin biosynthetic process"/>
    <property type="evidence" value="ECO:0007669"/>
    <property type="project" value="InterPro"/>
</dbReference>
<sequence length="194" mass="21467">MPKTAANDAVTAGSAAENESRETRQGVLLAITGPGKGKTTSAFGCALRAHGHGFSIAIVQFMKGRIYGELDTLRSLPRVEVWQFGRVAFVDPKNPDPKDRELARQGMDKAWEIVRGGKHDLLILDEINVVADFGLIPVEEVLELAKARPRWMDMIWTGRNAPAAMVELADTVSEVREIKHHYRKGIESRAGMEY</sequence>
<dbReference type="EMBL" id="VBOR01000096">
    <property type="protein sequence ID" value="TMQ47801.1"/>
    <property type="molecule type" value="Genomic_DNA"/>
</dbReference>
<dbReference type="GO" id="GO:0005524">
    <property type="term" value="F:ATP binding"/>
    <property type="evidence" value="ECO:0007669"/>
    <property type="project" value="InterPro"/>
</dbReference>
<proteinExistence type="predicted"/>
<dbReference type="SUPFAM" id="SSF52540">
    <property type="entry name" value="P-loop containing nucleoside triphosphate hydrolases"/>
    <property type="match status" value="1"/>
</dbReference>
<dbReference type="AlphaFoldDB" id="A0A538S8W1"/>
<dbReference type="Gene3D" id="3.40.50.300">
    <property type="entry name" value="P-loop containing nucleotide triphosphate hydrolases"/>
    <property type="match status" value="1"/>
</dbReference>
<dbReference type="PIRSF" id="PIRSF015617">
    <property type="entry name" value="Adensltrnsf_CobA"/>
    <property type="match status" value="1"/>
</dbReference>
<dbReference type="PANTHER" id="PTHR46638">
    <property type="entry name" value="CORRINOID ADENOSYLTRANSFERASE"/>
    <property type="match status" value="1"/>
</dbReference>
<name>A0A538S8W1_UNCEI</name>
<dbReference type="InterPro" id="IPR003724">
    <property type="entry name" value="CblAdoTrfase_CobA"/>
</dbReference>
<gene>
    <name evidence="2" type="ORF">E6K71_08950</name>
</gene>
<comment type="caution">
    <text evidence="2">The sequence shown here is derived from an EMBL/GenBank/DDBJ whole genome shotgun (WGS) entry which is preliminary data.</text>
</comment>
<protein>
    <submittedName>
        <fullName evidence="2">Cob(I)yrinic acid a,c-diamide adenosyltransferase</fullName>
    </submittedName>
</protein>
<accession>A0A538S8W1</accession>
<reference evidence="2 3" key="1">
    <citation type="journal article" date="2019" name="Nat. Microbiol.">
        <title>Mediterranean grassland soil C-N compound turnover is dependent on rainfall and depth, and is mediated by genomically divergent microorganisms.</title>
        <authorList>
            <person name="Diamond S."/>
            <person name="Andeer P.F."/>
            <person name="Li Z."/>
            <person name="Crits-Christoph A."/>
            <person name="Burstein D."/>
            <person name="Anantharaman K."/>
            <person name="Lane K.R."/>
            <person name="Thomas B.C."/>
            <person name="Pan C."/>
            <person name="Northen T.R."/>
            <person name="Banfield J.F."/>
        </authorList>
    </citation>
    <scope>NUCLEOTIDE SEQUENCE [LARGE SCALE GENOMIC DNA]</scope>
    <source>
        <strain evidence="2">WS_1</strain>
    </source>
</reference>
<evidence type="ECO:0000313" key="3">
    <source>
        <dbReference type="Proteomes" id="UP000316292"/>
    </source>
</evidence>
<dbReference type="Proteomes" id="UP000316292">
    <property type="component" value="Unassembled WGS sequence"/>
</dbReference>
<feature type="region of interest" description="Disordered" evidence="1">
    <location>
        <begin position="1"/>
        <end position="24"/>
    </location>
</feature>
<evidence type="ECO:0000256" key="1">
    <source>
        <dbReference type="SAM" id="MobiDB-lite"/>
    </source>
</evidence>